<reference evidence="1" key="2">
    <citation type="journal article" date="2012" name="PLoS ONE">
        <title>A Deeply Branching Thermophilic Bacterium with an Ancient Acetyl-CoA Pathway Dominates a Subsurface Ecosystem.</title>
        <authorList>
            <person name="Takami H."/>
            <person name="Noguchi H."/>
            <person name="Takaki Y."/>
            <person name="Uchiyama I."/>
            <person name="Toyoda A."/>
            <person name="Nishi S."/>
            <person name="Chee G.-J."/>
            <person name="Arai W."/>
            <person name="Nunoura T."/>
            <person name="Itoh T."/>
            <person name="Hattori M."/>
            <person name="Takai K."/>
        </authorList>
    </citation>
    <scope>NUCLEOTIDE SEQUENCE</scope>
</reference>
<organism evidence="1">
    <name type="scientific">uncultured Chloroflexota bacterium</name>
    <dbReference type="NCBI Taxonomy" id="166587"/>
    <lineage>
        <taxon>Bacteria</taxon>
        <taxon>Bacillati</taxon>
        <taxon>Chloroflexota</taxon>
        <taxon>environmental samples</taxon>
    </lineage>
</organism>
<name>H5S9A5_9CHLR</name>
<proteinExistence type="predicted"/>
<protein>
    <submittedName>
        <fullName evidence="1">Hypothetical conserved protein</fullName>
    </submittedName>
</protein>
<evidence type="ECO:0000313" key="1">
    <source>
        <dbReference type="EMBL" id="BAL52741.1"/>
    </source>
</evidence>
<sequence length="255" mass="28361">MSKGWKIALTIAGILTVLGLSAGAFALGNWYARRQVTTTSAPNTSQWSPWAWNWRAPRKHGFTPRKAMPRNIPRWGAAPTFPTLSVEEAKKAAETYIQRLSLSGLEVSEVMIFDNGGYVVVRETASGIGAFELLVDPVSKIAYPEHGPNMMWNQKYGILGHYGMRGAWRWGTPVIPDISAEMPVSEEQARAAAQKFLDGYLPGAQVEAVIRFYGYYTVDYSKDGKIAGMLSVNGYTAQVFPHVWHGQFIEEWEAK</sequence>
<dbReference type="AlphaFoldDB" id="H5S9A5"/>
<gene>
    <name evidence="1" type="ORF">HGMM_F03B08C19</name>
</gene>
<dbReference type="EMBL" id="AP011638">
    <property type="protein sequence ID" value="BAL52741.1"/>
    <property type="molecule type" value="Genomic_DNA"/>
</dbReference>
<accession>H5S9A5</accession>
<reference evidence="1" key="1">
    <citation type="journal article" date="2005" name="Environ. Microbiol.">
        <title>Genetic and functional properties of uncultivated thermophilic crenarchaeotes from a subsurface gold mine as revealed by analysis of genome fragments.</title>
        <authorList>
            <person name="Nunoura T."/>
            <person name="Hirayama H."/>
            <person name="Takami H."/>
            <person name="Oida H."/>
            <person name="Nishi S."/>
            <person name="Shimamura S."/>
            <person name="Suzuki Y."/>
            <person name="Inagaki F."/>
            <person name="Takai K."/>
            <person name="Nealson K.H."/>
            <person name="Horikoshi K."/>
        </authorList>
    </citation>
    <scope>NUCLEOTIDE SEQUENCE</scope>
</reference>